<dbReference type="EMBL" id="JAINUG010000009">
    <property type="protein sequence ID" value="KAJ8415504.1"/>
    <property type="molecule type" value="Genomic_DNA"/>
</dbReference>
<keyword evidence="3" id="KW-1185">Reference proteome</keyword>
<gene>
    <name evidence="2" type="ORF">AAFF_G00424840</name>
</gene>
<sequence>MPVFSHYQFYLTKCERSKHFYCSRIKQRTDGGKAEGDISRLACEENSIWHPWSPGLSVALTLQWGEGWLQGVLGEEGKRVMGEERERQRQPHAPLTPLAHRGMGTVEPVTTGSNLPSPLPLRRPINVSLRATGAEGGAKGHLSFALRERGRGPLCEPR</sequence>
<evidence type="ECO:0000256" key="1">
    <source>
        <dbReference type="SAM" id="MobiDB-lite"/>
    </source>
</evidence>
<accession>A0AAD7T6U8</accession>
<comment type="caution">
    <text evidence="2">The sequence shown here is derived from an EMBL/GenBank/DDBJ whole genome shotgun (WGS) entry which is preliminary data.</text>
</comment>
<reference evidence="2" key="1">
    <citation type="journal article" date="2023" name="Science">
        <title>Genome structures resolve the early diversification of teleost fishes.</title>
        <authorList>
            <person name="Parey E."/>
            <person name="Louis A."/>
            <person name="Montfort J."/>
            <person name="Bouchez O."/>
            <person name="Roques C."/>
            <person name="Iampietro C."/>
            <person name="Lluch J."/>
            <person name="Castinel A."/>
            <person name="Donnadieu C."/>
            <person name="Desvignes T."/>
            <person name="Floi Bucao C."/>
            <person name="Jouanno E."/>
            <person name="Wen M."/>
            <person name="Mejri S."/>
            <person name="Dirks R."/>
            <person name="Jansen H."/>
            <person name="Henkel C."/>
            <person name="Chen W.J."/>
            <person name="Zahm M."/>
            <person name="Cabau C."/>
            <person name="Klopp C."/>
            <person name="Thompson A.W."/>
            <person name="Robinson-Rechavi M."/>
            <person name="Braasch I."/>
            <person name="Lecointre G."/>
            <person name="Bobe J."/>
            <person name="Postlethwait J.H."/>
            <person name="Berthelot C."/>
            <person name="Roest Crollius H."/>
            <person name="Guiguen Y."/>
        </authorList>
    </citation>
    <scope>NUCLEOTIDE SEQUENCE</scope>
    <source>
        <strain evidence="2">NC1722</strain>
    </source>
</reference>
<feature type="region of interest" description="Disordered" evidence="1">
    <location>
        <begin position="81"/>
        <end position="104"/>
    </location>
</feature>
<dbReference type="AlphaFoldDB" id="A0AAD7T6U8"/>
<proteinExistence type="predicted"/>
<name>A0AAD7T6U8_9TELE</name>
<protein>
    <submittedName>
        <fullName evidence="2">Uncharacterized protein</fullName>
    </submittedName>
</protein>
<dbReference type="Proteomes" id="UP001221898">
    <property type="component" value="Unassembled WGS sequence"/>
</dbReference>
<organism evidence="2 3">
    <name type="scientific">Aldrovandia affinis</name>
    <dbReference type="NCBI Taxonomy" id="143900"/>
    <lineage>
        <taxon>Eukaryota</taxon>
        <taxon>Metazoa</taxon>
        <taxon>Chordata</taxon>
        <taxon>Craniata</taxon>
        <taxon>Vertebrata</taxon>
        <taxon>Euteleostomi</taxon>
        <taxon>Actinopterygii</taxon>
        <taxon>Neopterygii</taxon>
        <taxon>Teleostei</taxon>
        <taxon>Notacanthiformes</taxon>
        <taxon>Halosauridae</taxon>
        <taxon>Aldrovandia</taxon>
    </lineage>
</organism>
<evidence type="ECO:0000313" key="2">
    <source>
        <dbReference type="EMBL" id="KAJ8415504.1"/>
    </source>
</evidence>
<evidence type="ECO:0000313" key="3">
    <source>
        <dbReference type="Proteomes" id="UP001221898"/>
    </source>
</evidence>